<evidence type="ECO:0000313" key="1">
    <source>
        <dbReference type="EMBL" id="GIY92682.1"/>
    </source>
</evidence>
<proteinExistence type="predicted"/>
<dbReference type="Proteomes" id="UP001054945">
    <property type="component" value="Unassembled WGS sequence"/>
</dbReference>
<evidence type="ECO:0000313" key="2">
    <source>
        <dbReference type="Proteomes" id="UP001054945"/>
    </source>
</evidence>
<organism evidence="1 2">
    <name type="scientific">Caerostris extrusa</name>
    <name type="common">Bark spider</name>
    <name type="synonym">Caerostris bankana</name>
    <dbReference type="NCBI Taxonomy" id="172846"/>
    <lineage>
        <taxon>Eukaryota</taxon>
        <taxon>Metazoa</taxon>
        <taxon>Ecdysozoa</taxon>
        <taxon>Arthropoda</taxon>
        <taxon>Chelicerata</taxon>
        <taxon>Arachnida</taxon>
        <taxon>Araneae</taxon>
        <taxon>Araneomorphae</taxon>
        <taxon>Entelegynae</taxon>
        <taxon>Araneoidea</taxon>
        <taxon>Araneidae</taxon>
        <taxon>Caerostris</taxon>
    </lineage>
</organism>
<sequence length="175" mass="19795">MCAPSSRIRPATFFKGLPPNGPNIVANACHVVCNTKHLRDHHIAARFYSQLTKRKTTQHPKLCGHKKEEGKTLSLFPGAWQFGGEMCPDCFSRGRIVGGSGLDQRWDAFFLCTPLPKDDRLHLLLFLQIVRIPKVATVHSITFFSDRLTLLSHNLRLECTQRNSKGEKKNIYAIL</sequence>
<accession>A0AAV4XC41</accession>
<reference evidence="1 2" key="1">
    <citation type="submission" date="2021-06" db="EMBL/GenBank/DDBJ databases">
        <title>Caerostris extrusa draft genome.</title>
        <authorList>
            <person name="Kono N."/>
            <person name="Arakawa K."/>
        </authorList>
    </citation>
    <scope>NUCLEOTIDE SEQUENCE [LARGE SCALE GENOMIC DNA]</scope>
</reference>
<comment type="caution">
    <text evidence="1">The sequence shown here is derived from an EMBL/GenBank/DDBJ whole genome shotgun (WGS) entry which is preliminary data.</text>
</comment>
<keyword evidence="2" id="KW-1185">Reference proteome</keyword>
<name>A0AAV4XC41_CAEEX</name>
<protein>
    <submittedName>
        <fullName evidence="1">Uncharacterized protein</fullName>
    </submittedName>
</protein>
<dbReference type="EMBL" id="BPLR01017576">
    <property type="protein sequence ID" value="GIY92682.1"/>
    <property type="molecule type" value="Genomic_DNA"/>
</dbReference>
<gene>
    <name evidence="1" type="ORF">CEXT_336551</name>
</gene>
<dbReference type="AlphaFoldDB" id="A0AAV4XC41"/>